<organism evidence="2">
    <name type="scientific">uncultured Alphaproteobacteria bacterium</name>
    <dbReference type="NCBI Taxonomy" id="91750"/>
    <lineage>
        <taxon>Bacteria</taxon>
        <taxon>Pseudomonadati</taxon>
        <taxon>Pseudomonadota</taxon>
        <taxon>Alphaproteobacteria</taxon>
        <taxon>environmental samples</taxon>
    </lineage>
</organism>
<accession>A0A212KLY5</accession>
<feature type="coiled-coil region" evidence="1">
    <location>
        <begin position="39"/>
        <end position="77"/>
    </location>
</feature>
<dbReference type="AlphaFoldDB" id="A0A212KLY5"/>
<proteinExistence type="predicted"/>
<evidence type="ECO:0000313" key="2">
    <source>
        <dbReference type="EMBL" id="SBW12668.1"/>
    </source>
</evidence>
<dbReference type="EMBL" id="FLUO01000003">
    <property type="protein sequence ID" value="SBW12668.1"/>
    <property type="molecule type" value="Genomic_DNA"/>
</dbReference>
<keyword evidence="1" id="KW-0175">Coiled coil</keyword>
<gene>
    <name evidence="2" type="ORF">KL86APRO_30159</name>
</gene>
<protein>
    <submittedName>
        <fullName evidence="2">Uncharacterized protein</fullName>
    </submittedName>
</protein>
<reference evidence="2" key="1">
    <citation type="submission" date="2016-04" db="EMBL/GenBank/DDBJ databases">
        <authorList>
            <person name="Evans L.H."/>
            <person name="Alamgir A."/>
            <person name="Owens N."/>
            <person name="Weber N.D."/>
            <person name="Virtaneva K."/>
            <person name="Barbian K."/>
            <person name="Babar A."/>
            <person name="Rosenke K."/>
        </authorList>
    </citation>
    <scope>NUCLEOTIDE SEQUENCE</scope>
    <source>
        <strain evidence="2">86</strain>
    </source>
</reference>
<sequence>MFRQISGHYTERHIGESGVAVTLHMHAHHGERELEAVTYDSLADEIRELEYRAARLLADAEQAKAQARKDIADARDHQDDPRFARLCLMDAAVERIRARRLGEHAAAVRRGIVSLRTKAYFAASDRPITLAAE</sequence>
<name>A0A212KLY5_9PROT</name>
<evidence type="ECO:0000256" key="1">
    <source>
        <dbReference type="SAM" id="Coils"/>
    </source>
</evidence>